<dbReference type="Proteomes" id="UP001164539">
    <property type="component" value="Chromosome 13"/>
</dbReference>
<organism evidence="1 2">
    <name type="scientific">Melia azedarach</name>
    <name type="common">Chinaberry tree</name>
    <dbReference type="NCBI Taxonomy" id="155640"/>
    <lineage>
        <taxon>Eukaryota</taxon>
        <taxon>Viridiplantae</taxon>
        <taxon>Streptophyta</taxon>
        <taxon>Embryophyta</taxon>
        <taxon>Tracheophyta</taxon>
        <taxon>Spermatophyta</taxon>
        <taxon>Magnoliopsida</taxon>
        <taxon>eudicotyledons</taxon>
        <taxon>Gunneridae</taxon>
        <taxon>Pentapetalae</taxon>
        <taxon>rosids</taxon>
        <taxon>malvids</taxon>
        <taxon>Sapindales</taxon>
        <taxon>Meliaceae</taxon>
        <taxon>Melia</taxon>
    </lineage>
</organism>
<comment type="caution">
    <text evidence="1">The sequence shown here is derived from an EMBL/GenBank/DDBJ whole genome shotgun (WGS) entry which is preliminary data.</text>
</comment>
<accession>A0ACC1WTV3</accession>
<gene>
    <name evidence="1" type="ORF">OWV82_022537</name>
</gene>
<name>A0ACC1WTV3_MELAZ</name>
<protein>
    <submittedName>
        <fullName evidence="1">Phospholipase-like protein</fullName>
    </submittedName>
</protein>
<proteinExistence type="predicted"/>
<reference evidence="1 2" key="1">
    <citation type="journal article" date="2023" name="Science">
        <title>Complex scaffold remodeling in plant triterpene biosynthesis.</title>
        <authorList>
            <person name="De La Pena R."/>
            <person name="Hodgson H."/>
            <person name="Liu J.C."/>
            <person name="Stephenson M.J."/>
            <person name="Martin A.C."/>
            <person name="Owen C."/>
            <person name="Harkess A."/>
            <person name="Leebens-Mack J."/>
            <person name="Jimenez L.E."/>
            <person name="Osbourn A."/>
            <person name="Sattely E.S."/>
        </authorList>
    </citation>
    <scope>NUCLEOTIDE SEQUENCE [LARGE SCALE GENOMIC DNA]</scope>
    <source>
        <strain evidence="2">cv. JPN11</strain>
        <tissue evidence="1">Leaf</tissue>
    </source>
</reference>
<dbReference type="EMBL" id="CM051406">
    <property type="protein sequence ID" value="KAJ4702487.1"/>
    <property type="molecule type" value="Genomic_DNA"/>
</dbReference>
<evidence type="ECO:0000313" key="2">
    <source>
        <dbReference type="Proteomes" id="UP001164539"/>
    </source>
</evidence>
<evidence type="ECO:0000313" key="1">
    <source>
        <dbReference type="EMBL" id="KAJ4702487.1"/>
    </source>
</evidence>
<sequence length="768" mass="87143">MQGVMVTVSRTLKTKKADHFLAVVTTLSKSKKLNEILGKLTKTQRRLFKQSCFGHFLDLQSLGFSGNLVHKILLHEVEIDGDEQEMWFLVGEMSMRFSRMKFALITGLRFGTYPDVDVDSHRLKDLYFGLKPSPTLDDIDIAFHALDFTSIDDVDAVKVMLYYLLERVVIGRAGRYLADLWLMSLVDDLDEFNRYPWGSVSWRYTYRSLSRALRGQAGQYRVKKAEAEAEGKTYSTKYNVDGFPLAFQIWIYEVLPSVGREFACCTNQRLPCMLRWTATKKNIRNGMITTHVLSPSTPLVVLQHIDPSEEERTQPYYTQVVGLVGVDEGEYGGTILMDDPTPGDADEAPGTSAHVAPGTADFSTPDVPAADPTADQSAATSPIPARPKKRSRPRRPSRHTEYREELIPDDDIHRDSDTRTQPPLRGYDIAQHLRQLRSDFEAFSTRQDEVAHRQLDSVRALIDQIQGLLRPSAGRDAHVNTEGGLSVRIIDAPPLDEGIRFGRVYQKSTSSRPPYSNPFRQRRSGQVRSWPQYGPGYQIQPLGLVPDDIYGQFRRWMATPGAYIEGETYRLTPPWISIVFEAGRWLEDGSALMVTYRGYVSRSLAEGTFYPNSDIESFVTGRHSRLHRDWIQVDVVYLPVLLGGDHWVACEIHLPRREITIYDSLPSAHGDDDIETAMQPLCIYIPHLLDQAGFYRYRPNVIHSLEPFTYIRPMQDIPHQRSDSGDCGIFTCMFIQYLGLGLPLSFGAEDSELMRTRVAVDLWAGQLL</sequence>
<keyword evidence="2" id="KW-1185">Reference proteome</keyword>